<evidence type="ECO:0000256" key="8">
    <source>
        <dbReference type="ARBA" id="ARBA00025699"/>
    </source>
</evidence>
<dbReference type="GO" id="GO:0070475">
    <property type="term" value="P:rRNA base methylation"/>
    <property type="evidence" value="ECO:0007669"/>
    <property type="project" value="TreeGrafter"/>
</dbReference>
<reference evidence="13 14" key="1">
    <citation type="journal article" date="2016" name="Nat. Commun.">
        <title>Thousands of microbial genomes shed light on interconnected biogeochemical processes in an aquifer system.</title>
        <authorList>
            <person name="Anantharaman K."/>
            <person name="Brown C.T."/>
            <person name="Hug L.A."/>
            <person name="Sharon I."/>
            <person name="Castelle C.J."/>
            <person name="Probst A.J."/>
            <person name="Thomas B.C."/>
            <person name="Singh A."/>
            <person name="Wilkins M.J."/>
            <person name="Karaoz U."/>
            <person name="Brodie E.L."/>
            <person name="Williams K.H."/>
            <person name="Hubbard S.S."/>
            <person name="Banfield J.F."/>
        </authorList>
    </citation>
    <scope>NUCLEOTIDE SEQUENCE [LARGE SCALE GENOMIC DNA]</scope>
</reference>
<evidence type="ECO:0000256" key="3">
    <source>
        <dbReference type="ARBA" id="ARBA00022490"/>
    </source>
</evidence>
<proteinExistence type="inferred from homology"/>
<evidence type="ECO:0000256" key="10">
    <source>
        <dbReference type="PIRNR" id="PIRNR015601"/>
    </source>
</evidence>
<evidence type="ECO:0000256" key="6">
    <source>
        <dbReference type="ARBA" id="ARBA00022679"/>
    </source>
</evidence>
<evidence type="ECO:0000256" key="1">
    <source>
        <dbReference type="ARBA" id="ARBA00004496"/>
    </source>
</evidence>
<keyword evidence="4 10" id="KW-0698">rRNA processing</keyword>
<evidence type="ECO:0000256" key="7">
    <source>
        <dbReference type="ARBA" id="ARBA00022691"/>
    </source>
</evidence>
<organism evidence="13 14">
    <name type="scientific">Candidatus Colwellbacteria bacterium RIFCSPLOWO2_02_FULL_44_20b</name>
    <dbReference type="NCBI Taxonomy" id="1797691"/>
    <lineage>
        <taxon>Bacteria</taxon>
        <taxon>Candidatus Colwelliibacteriota</taxon>
    </lineage>
</organism>
<dbReference type="SUPFAM" id="SSF75217">
    <property type="entry name" value="alpha/beta knot"/>
    <property type="match status" value="1"/>
</dbReference>
<evidence type="ECO:0000313" key="13">
    <source>
        <dbReference type="EMBL" id="OGY59294.1"/>
    </source>
</evidence>
<dbReference type="Proteomes" id="UP000178808">
    <property type="component" value="Unassembled WGS sequence"/>
</dbReference>
<comment type="caution">
    <text evidence="13">The sequence shown here is derived from an EMBL/GenBank/DDBJ whole genome shotgun (WGS) entry which is preliminary data.</text>
</comment>
<comment type="function">
    <text evidence="8 10">Specifically methylates the N3 position of the uracil ring of uridine 1498 (m3U1498) in 16S rRNA. Acts on the fully assembled 30S ribosomal subunit.</text>
</comment>
<evidence type="ECO:0000256" key="5">
    <source>
        <dbReference type="ARBA" id="ARBA00022603"/>
    </source>
</evidence>
<feature type="domain" description="Ribosomal RNA small subunit methyltransferase E methyltransferase" evidence="11">
    <location>
        <begin position="77"/>
        <end position="230"/>
    </location>
</feature>
<comment type="subcellular location">
    <subcellularLocation>
        <location evidence="1 10">Cytoplasm</location>
    </subcellularLocation>
</comment>
<dbReference type="InterPro" id="IPR015947">
    <property type="entry name" value="PUA-like_sf"/>
</dbReference>
<dbReference type="SUPFAM" id="SSF88697">
    <property type="entry name" value="PUA domain-like"/>
    <property type="match status" value="1"/>
</dbReference>
<dbReference type="PANTHER" id="PTHR30027:SF3">
    <property type="entry name" value="16S RRNA (URACIL(1498)-N(3))-METHYLTRANSFERASE"/>
    <property type="match status" value="1"/>
</dbReference>
<comment type="similarity">
    <text evidence="2 10">Belongs to the RNA methyltransferase RsmE family.</text>
</comment>
<dbReference type="InterPro" id="IPR046886">
    <property type="entry name" value="RsmE_MTase_dom"/>
</dbReference>
<evidence type="ECO:0000313" key="14">
    <source>
        <dbReference type="Proteomes" id="UP000178808"/>
    </source>
</evidence>
<protein>
    <recommendedName>
        <fullName evidence="10">Ribosomal RNA small subunit methyltransferase E</fullName>
        <ecNumber evidence="10">2.1.1.193</ecNumber>
    </recommendedName>
</protein>
<dbReference type="InterPro" id="IPR029028">
    <property type="entry name" value="Alpha/beta_knot_MTases"/>
</dbReference>
<feature type="domain" description="Ribosomal RNA small subunit methyltransferase E PUA-like" evidence="12">
    <location>
        <begin position="31"/>
        <end position="67"/>
    </location>
</feature>
<evidence type="ECO:0000256" key="9">
    <source>
        <dbReference type="ARBA" id="ARBA00047944"/>
    </source>
</evidence>
<keyword evidence="5 10" id="KW-0489">Methyltransferase</keyword>
<accession>A0A1G1Z441</accession>
<dbReference type="EC" id="2.1.1.193" evidence="10"/>
<dbReference type="Gene3D" id="3.40.1280.10">
    <property type="match status" value="1"/>
</dbReference>
<keyword evidence="6 10" id="KW-0808">Transferase</keyword>
<evidence type="ECO:0000256" key="2">
    <source>
        <dbReference type="ARBA" id="ARBA00005528"/>
    </source>
</evidence>
<dbReference type="InterPro" id="IPR029026">
    <property type="entry name" value="tRNA_m1G_MTases_N"/>
</dbReference>
<keyword evidence="3 10" id="KW-0963">Cytoplasm</keyword>
<dbReference type="AlphaFoldDB" id="A0A1G1Z441"/>
<dbReference type="GO" id="GO:0005737">
    <property type="term" value="C:cytoplasm"/>
    <property type="evidence" value="ECO:0007669"/>
    <property type="project" value="UniProtKB-SubCell"/>
</dbReference>
<comment type="catalytic activity">
    <reaction evidence="9 10">
        <text>uridine(1498) in 16S rRNA + S-adenosyl-L-methionine = N(3)-methyluridine(1498) in 16S rRNA + S-adenosyl-L-homocysteine + H(+)</text>
        <dbReference type="Rhea" id="RHEA:42920"/>
        <dbReference type="Rhea" id="RHEA-COMP:10283"/>
        <dbReference type="Rhea" id="RHEA-COMP:10284"/>
        <dbReference type="ChEBI" id="CHEBI:15378"/>
        <dbReference type="ChEBI" id="CHEBI:57856"/>
        <dbReference type="ChEBI" id="CHEBI:59789"/>
        <dbReference type="ChEBI" id="CHEBI:65315"/>
        <dbReference type="ChEBI" id="CHEBI:74502"/>
        <dbReference type="EC" id="2.1.1.193"/>
    </reaction>
</comment>
<dbReference type="EMBL" id="MHIZ01000037">
    <property type="protein sequence ID" value="OGY59294.1"/>
    <property type="molecule type" value="Genomic_DNA"/>
</dbReference>
<evidence type="ECO:0000259" key="11">
    <source>
        <dbReference type="Pfam" id="PF04452"/>
    </source>
</evidence>
<dbReference type="GO" id="GO:0070042">
    <property type="term" value="F:rRNA (uridine-N3-)-methyltransferase activity"/>
    <property type="evidence" value="ECO:0007669"/>
    <property type="project" value="TreeGrafter"/>
</dbReference>
<sequence length="244" mass="27521">MKSSYRFIGDFDLSKIFIRSEDRELLHQLSHVLRLHEGDHIFIGDGKGTEALCEITSLEKDWAEFKVIETSENERELSHTIILYCSILKRDNFELVVQKATEVGIKEIAPILLKRTVKLGLDKERLSDIVREAAEQSGRGFLPVLHEPMDFEGAIEHAKENEINLFFDVNGEVFEVDRLRVSSGGRLGIFIGPEGGWDQEEIKRAHESKFKLVSLGALTLRAETAAIVASYLAALVGQETGDRR</sequence>
<dbReference type="CDD" id="cd18084">
    <property type="entry name" value="RsmE-like"/>
    <property type="match status" value="1"/>
</dbReference>
<evidence type="ECO:0000259" key="12">
    <source>
        <dbReference type="Pfam" id="PF20260"/>
    </source>
</evidence>
<dbReference type="PANTHER" id="PTHR30027">
    <property type="entry name" value="RIBOSOMAL RNA SMALL SUBUNIT METHYLTRANSFERASE E"/>
    <property type="match status" value="1"/>
</dbReference>
<dbReference type="Pfam" id="PF20260">
    <property type="entry name" value="PUA_4"/>
    <property type="match status" value="1"/>
</dbReference>
<dbReference type="InterPro" id="IPR046887">
    <property type="entry name" value="RsmE_PUA-like"/>
</dbReference>
<dbReference type="NCBIfam" id="TIGR00046">
    <property type="entry name" value="RsmE family RNA methyltransferase"/>
    <property type="match status" value="1"/>
</dbReference>
<dbReference type="Pfam" id="PF04452">
    <property type="entry name" value="Methyltrans_RNA"/>
    <property type="match status" value="1"/>
</dbReference>
<dbReference type="InterPro" id="IPR006700">
    <property type="entry name" value="RsmE"/>
</dbReference>
<evidence type="ECO:0000256" key="4">
    <source>
        <dbReference type="ARBA" id="ARBA00022552"/>
    </source>
</evidence>
<dbReference type="PIRSF" id="PIRSF015601">
    <property type="entry name" value="MTase_slr0722"/>
    <property type="match status" value="1"/>
</dbReference>
<keyword evidence="7 10" id="KW-0949">S-adenosyl-L-methionine</keyword>
<gene>
    <name evidence="13" type="ORF">A3I31_02140</name>
</gene>
<name>A0A1G1Z441_9BACT</name>